<keyword evidence="2" id="KW-1133">Transmembrane helix</keyword>
<dbReference type="PANTHER" id="PTHR24093">
    <property type="entry name" value="CATION TRANSPORTING ATPASE"/>
    <property type="match status" value="1"/>
</dbReference>
<keyword evidence="2" id="KW-0472">Membrane</keyword>
<dbReference type="Proteomes" id="UP000035740">
    <property type="component" value="Unassembled WGS sequence"/>
</dbReference>
<dbReference type="Pfam" id="PF13246">
    <property type="entry name" value="Cation_ATPase"/>
    <property type="match status" value="1"/>
</dbReference>
<accession>A0A0J8B3V5</accession>
<proteinExistence type="predicted"/>
<sequence>MVVAAQKTGFDASFFLGPLGLSRLAEFAFDSDRKLMSVIYQQSKIPADPSYCLEPDIALVLVKGAPEGVLSKCVSYLAAPSSSRSSFVSALSQPAVPLTSQFVDFVSQRSAQMASQGLRVLALALKTVSIVSARDMAADTQNAAAAESSLIFVGLVGLIDPARYYLLLTFIAAVFWYFLDTSIIGKSANILVIDQASRRASLAAIMPESGSS</sequence>
<evidence type="ECO:0000256" key="2">
    <source>
        <dbReference type="SAM" id="Phobius"/>
    </source>
</evidence>
<evidence type="ECO:0000256" key="1">
    <source>
        <dbReference type="ARBA" id="ARBA00022842"/>
    </source>
</evidence>
<keyword evidence="1" id="KW-0460">Magnesium</keyword>
<evidence type="ECO:0000313" key="4">
    <source>
        <dbReference type="Proteomes" id="UP000035740"/>
    </source>
</evidence>
<name>A0A0J8B3V5_BETVV</name>
<dbReference type="OrthoDB" id="116380at2759"/>
<keyword evidence="4" id="KW-1185">Reference proteome</keyword>
<dbReference type="SUPFAM" id="SSF81660">
    <property type="entry name" value="Metal cation-transporting ATPase, ATP-binding domain N"/>
    <property type="match status" value="1"/>
</dbReference>
<dbReference type="PANTHER" id="PTHR24093:SF506">
    <property type="entry name" value="CATION-TRANSPORTING ATPASE PMA1"/>
    <property type="match status" value="1"/>
</dbReference>
<dbReference type="Gramene" id="KMS94517">
    <property type="protein sequence ID" value="KMS94517"/>
    <property type="gene ID" value="BVRB_020620"/>
</dbReference>
<gene>
    <name evidence="3" type="ORF">BVRB_020620</name>
</gene>
<dbReference type="EMBL" id="KQ092820">
    <property type="protein sequence ID" value="KMS94517.1"/>
    <property type="molecule type" value="Genomic_DNA"/>
</dbReference>
<dbReference type="GO" id="GO:0005886">
    <property type="term" value="C:plasma membrane"/>
    <property type="evidence" value="ECO:0007669"/>
    <property type="project" value="TreeGrafter"/>
</dbReference>
<evidence type="ECO:0000313" key="3">
    <source>
        <dbReference type="EMBL" id="KMS94517.1"/>
    </source>
</evidence>
<protein>
    <submittedName>
        <fullName evidence="3">Uncharacterized protein</fullName>
    </submittedName>
</protein>
<dbReference type="AlphaFoldDB" id="A0A0J8B3V5"/>
<reference evidence="3 4" key="1">
    <citation type="journal article" date="2014" name="Nature">
        <title>The genome of the recently domesticated crop plant sugar beet (Beta vulgaris).</title>
        <authorList>
            <person name="Dohm J.C."/>
            <person name="Minoche A.E."/>
            <person name="Holtgrawe D."/>
            <person name="Capella-Gutierrez S."/>
            <person name="Zakrzewski F."/>
            <person name="Tafer H."/>
            <person name="Rupp O."/>
            <person name="Sorensen T.R."/>
            <person name="Stracke R."/>
            <person name="Reinhardt R."/>
            <person name="Goesmann A."/>
            <person name="Kraft T."/>
            <person name="Schulz B."/>
            <person name="Stadler P.F."/>
            <person name="Schmidt T."/>
            <person name="Gabaldon T."/>
            <person name="Lehrach H."/>
            <person name="Weisshaar B."/>
            <person name="Himmelbauer H."/>
        </authorList>
    </citation>
    <scope>NUCLEOTIDE SEQUENCE [LARGE SCALE GENOMIC DNA]</scope>
    <source>
        <tissue evidence="3">Taproot</tissue>
    </source>
</reference>
<dbReference type="InterPro" id="IPR023299">
    <property type="entry name" value="ATPase_P-typ_cyto_dom_N"/>
</dbReference>
<organism evidence="3 4">
    <name type="scientific">Beta vulgaris subsp. vulgaris</name>
    <name type="common">Beet</name>
    <dbReference type="NCBI Taxonomy" id="3555"/>
    <lineage>
        <taxon>Eukaryota</taxon>
        <taxon>Viridiplantae</taxon>
        <taxon>Streptophyta</taxon>
        <taxon>Embryophyta</taxon>
        <taxon>Tracheophyta</taxon>
        <taxon>Spermatophyta</taxon>
        <taxon>Magnoliopsida</taxon>
        <taxon>eudicotyledons</taxon>
        <taxon>Gunneridae</taxon>
        <taxon>Pentapetalae</taxon>
        <taxon>Caryophyllales</taxon>
        <taxon>Chenopodiaceae</taxon>
        <taxon>Betoideae</taxon>
        <taxon>Beta</taxon>
    </lineage>
</organism>
<keyword evidence="2" id="KW-0812">Transmembrane</keyword>
<dbReference type="Gene3D" id="3.40.1110.10">
    <property type="entry name" value="Calcium-transporting ATPase, cytoplasmic domain N"/>
    <property type="match status" value="1"/>
</dbReference>
<dbReference type="GO" id="GO:0005388">
    <property type="term" value="F:P-type calcium transporter activity"/>
    <property type="evidence" value="ECO:0007669"/>
    <property type="project" value="TreeGrafter"/>
</dbReference>
<feature type="transmembrane region" description="Helical" evidence="2">
    <location>
        <begin position="162"/>
        <end position="179"/>
    </location>
</feature>
<dbReference type="GO" id="GO:0000166">
    <property type="term" value="F:nucleotide binding"/>
    <property type="evidence" value="ECO:0007669"/>
    <property type="project" value="InterPro"/>
</dbReference>